<feature type="non-terminal residue" evidence="3">
    <location>
        <position position="193"/>
    </location>
</feature>
<evidence type="ECO:0000256" key="1">
    <source>
        <dbReference type="SAM" id="MobiDB-lite"/>
    </source>
</evidence>
<organism evidence="3">
    <name type="scientific">Magnaporthiopsis poae (strain ATCC 64411 / 73-15)</name>
    <name type="common">Kentucky bluegrass fungus</name>
    <name type="synonym">Magnaporthe poae</name>
    <dbReference type="NCBI Taxonomy" id="644358"/>
    <lineage>
        <taxon>Eukaryota</taxon>
        <taxon>Fungi</taxon>
        <taxon>Dikarya</taxon>
        <taxon>Ascomycota</taxon>
        <taxon>Pezizomycotina</taxon>
        <taxon>Sordariomycetes</taxon>
        <taxon>Sordariomycetidae</taxon>
        <taxon>Magnaporthales</taxon>
        <taxon>Magnaporthaceae</taxon>
        <taxon>Magnaporthiopsis</taxon>
    </lineage>
</organism>
<name>A0A0H2UFP2_MAGP6</name>
<reference evidence="3" key="2">
    <citation type="submission" date="2011-03" db="EMBL/GenBank/DDBJ databases">
        <title>Annotation of Magnaporthe poae ATCC 64411.</title>
        <authorList>
            <person name="Ma L.-J."/>
            <person name="Dead R."/>
            <person name="Young S.K."/>
            <person name="Zeng Q."/>
            <person name="Gargeya S."/>
            <person name="Fitzgerald M."/>
            <person name="Haas B."/>
            <person name="Abouelleil A."/>
            <person name="Alvarado L."/>
            <person name="Arachchi H.M."/>
            <person name="Berlin A."/>
            <person name="Brown A."/>
            <person name="Chapman S.B."/>
            <person name="Chen Z."/>
            <person name="Dunbar C."/>
            <person name="Freedman E."/>
            <person name="Gearin G."/>
            <person name="Gellesch M."/>
            <person name="Goldberg J."/>
            <person name="Griggs A."/>
            <person name="Gujja S."/>
            <person name="Heiman D."/>
            <person name="Howarth C."/>
            <person name="Larson L."/>
            <person name="Lui A."/>
            <person name="MacDonald P.J.P."/>
            <person name="Mehta T."/>
            <person name="Montmayeur A."/>
            <person name="Murphy C."/>
            <person name="Neiman D."/>
            <person name="Pearson M."/>
            <person name="Priest M."/>
            <person name="Roberts A."/>
            <person name="Saif S."/>
            <person name="Shea T."/>
            <person name="Shenoy N."/>
            <person name="Sisk P."/>
            <person name="Stolte C."/>
            <person name="Sykes S."/>
            <person name="Yandava C."/>
            <person name="Wortman J."/>
            <person name="Nusbaum C."/>
            <person name="Birren B."/>
        </authorList>
    </citation>
    <scope>NUCLEOTIDE SEQUENCE</scope>
    <source>
        <strain evidence="3">ATCC 64411</strain>
    </source>
</reference>
<evidence type="ECO:0000259" key="2">
    <source>
        <dbReference type="Pfam" id="PF10680"/>
    </source>
</evidence>
<dbReference type="EMBL" id="GL877038">
    <property type="protein sequence ID" value="KLU92969.1"/>
    <property type="molecule type" value="Genomic_DNA"/>
</dbReference>
<protein>
    <recommendedName>
        <fullName evidence="2">Rrn9 domain-containing protein</fullName>
    </recommendedName>
</protein>
<reference evidence="3" key="1">
    <citation type="submission" date="2010-05" db="EMBL/GenBank/DDBJ databases">
        <title>The Genome Sequence of Magnaporthe poae strain ATCC 64411.</title>
        <authorList>
            <consortium name="The Broad Institute Genome Sequencing Platform"/>
            <consortium name="Broad Institute Genome Sequencing Center for Infectious Disease"/>
            <person name="Ma L.-J."/>
            <person name="Dead R."/>
            <person name="Young S."/>
            <person name="Zeng Q."/>
            <person name="Koehrsen M."/>
            <person name="Alvarado L."/>
            <person name="Berlin A."/>
            <person name="Chapman S.B."/>
            <person name="Chen Z."/>
            <person name="Freedman E."/>
            <person name="Gellesch M."/>
            <person name="Goldberg J."/>
            <person name="Griggs A."/>
            <person name="Gujja S."/>
            <person name="Heilman E.R."/>
            <person name="Heiman D."/>
            <person name="Hepburn T."/>
            <person name="Howarth C."/>
            <person name="Jen D."/>
            <person name="Larson L."/>
            <person name="Mehta T."/>
            <person name="Neiman D."/>
            <person name="Pearson M."/>
            <person name="Roberts A."/>
            <person name="Saif S."/>
            <person name="Shea T."/>
            <person name="Shenoy N."/>
            <person name="Sisk P."/>
            <person name="Stolte C."/>
            <person name="Sykes S."/>
            <person name="Walk T."/>
            <person name="White J."/>
            <person name="Yandava C."/>
            <person name="Haas B."/>
            <person name="Nusbaum C."/>
            <person name="Birren B."/>
        </authorList>
    </citation>
    <scope>NUCLEOTIDE SEQUENCE</scope>
    <source>
        <strain evidence="3">ATCC 64411</strain>
    </source>
</reference>
<sequence length="193" mass="21066">MAGAGPSNRRSSSPPGGDYRRGEAAGQAPAETSDWDLDTDDVRSVSSSDLYEARPNRWRGPRSTWRQLTEADRLDYDALVSLRNQDLAVHLYNAFVLKRRRRLAKGQDAAADDDEGDEDEDEDLGVDAVTGERVRATTWAPPKSWTAWPMRAHLVPHEGLALGPQAPVNDALEAYTVRPAGGDTSGSPQAILE</sequence>
<dbReference type="VEuPathDB" id="FungiDB:MAPG_11912"/>
<dbReference type="InterPro" id="IPR019622">
    <property type="entry name" value="Rrn9_dom"/>
</dbReference>
<gene>
    <name evidence="3" type="ORF">MAPG_11912</name>
</gene>
<feature type="domain" description="Rrn9" evidence="2">
    <location>
        <begin position="81"/>
        <end position="158"/>
    </location>
</feature>
<dbReference type="AlphaFoldDB" id="A0A0H2UFP2"/>
<accession>A0A0H2UFP2</accession>
<evidence type="ECO:0000313" key="3">
    <source>
        <dbReference type="EMBL" id="KLU92969.1"/>
    </source>
</evidence>
<proteinExistence type="predicted"/>
<feature type="region of interest" description="Disordered" evidence="1">
    <location>
        <begin position="1"/>
        <end position="62"/>
    </location>
</feature>
<dbReference type="OrthoDB" id="5412288at2759"/>
<feature type="compositionally biased region" description="Low complexity" evidence="1">
    <location>
        <begin position="1"/>
        <end position="17"/>
    </location>
</feature>
<dbReference type="Pfam" id="PF10680">
    <property type="entry name" value="RRN9"/>
    <property type="match status" value="1"/>
</dbReference>